<gene>
    <name evidence="1" type="ORF">Slin15195_G063930</name>
</gene>
<dbReference type="AlphaFoldDB" id="A0A9Q9APH7"/>
<reference evidence="1" key="1">
    <citation type="submission" date="2022-06" db="EMBL/GenBank/DDBJ databases">
        <title>Complete genome sequences of two strains of the flax pathogen Septoria linicola.</title>
        <authorList>
            <person name="Lapalu N."/>
            <person name="Simon A."/>
            <person name="Demenou B."/>
            <person name="Paumier D."/>
            <person name="Guillot M.-P."/>
            <person name="Gout L."/>
            <person name="Valade R."/>
        </authorList>
    </citation>
    <scope>NUCLEOTIDE SEQUENCE</scope>
    <source>
        <strain evidence="1">SE15195</strain>
    </source>
</reference>
<organism evidence="1 2">
    <name type="scientific">Septoria linicola</name>
    <dbReference type="NCBI Taxonomy" id="215465"/>
    <lineage>
        <taxon>Eukaryota</taxon>
        <taxon>Fungi</taxon>
        <taxon>Dikarya</taxon>
        <taxon>Ascomycota</taxon>
        <taxon>Pezizomycotina</taxon>
        <taxon>Dothideomycetes</taxon>
        <taxon>Dothideomycetidae</taxon>
        <taxon>Mycosphaerellales</taxon>
        <taxon>Mycosphaerellaceae</taxon>
        <taxon>Septoria</taxon>
    </lineage>
</organism>
<evidence type="ECO:0000313" key="2">
    <source>
        <dbReference type="Proteomes" id="UP001056384"/>
    </source>
</evidence>
<protein>
    <submittedName>
        <fullName evidence="1">Uncharacterized protein</fullName>
    </submittedName>
</protein>
<accession>A0A9Q9APH7</accession>
<sequence>MSTSTAAFQYSNGTTVVLGRVDGDQAYKDFWTEISFEDSRHPSPPYYKYFNASADAARQWQRHYRKQSGRPASTGVEALTHVLARLIGPTNDTLGAHQPLRYATTAVPAVPAIYTEDPVDAAQYLGLNLVLGRSEVTVNDDESIPLSDINYALVGMEFSDRKWKDLSLSISYTDDLFTIHATDDAYSGIMWKKPVGVARADLGHKHLNSFPTLDDYWNELRRVIHDVLGQSYFSSRRLRPVIVHGERAMDSVLRAILQHELDQLQWKGENVSLHSIDSVYAGAIGRAGGLAGRWSRHSVRTANLGLEWKDRRYMDSGIIVGSSREVRAMLRVAWTIDQEAYGGSNELHFNDQVVLPDLCIEQERIGVHFIDAVNGVAKSMDPSIDLLKNVRAQLADLIYPPRQVVDNHGLPGFGITLDYDTNMTESFTCRRRFSLDSGKGSLLYNSKPFQRIAKENSSVSKTVWENVPWGNNVITTKHFALWHAERDEQLRVSWWSRLWFHPREPEIIQTTTPADAVNFVGQARGMLRAADMLAE</sequence>
<proteinExistence type="predicted"/>
<name>A0A9Q9APH7_9PEZI</name>
<dbReference type="EMBL" id="CP099422">
    <property type="protein sequence ID" value="USW53074.1"/>
    <property type="molecule type" value="Genomic_DNA"/>
</dbReference>
<keyword evidence="2" id="KW-1185">Reference proteome</keyword>
<dbReference type="Proteomes" id="UP001056384">
    <property type="component" value="Chromosome 5"/>
</dbReference>
<evidence type="ECO:0000313" key="1">
    <source>
        <dbReference type="EMBL" id="USW53074.1"/>
    </source>
</evidence>